<feature type="region of interest" description="Disordered" evidence="1">
    <location>
        <begin position="197"/>
        <end position="361"/>
    </location>
</feature>
<accession>A0A1C9W3F4</accession>
<dbReference type="PATRIC" id="fig|1769779.3.peg.207"/>
<dbReference type="EC" id="3.2.1.158" evidence="3"/>
<feature type="compositionally biased region" description="Acidic residues" evidence="1">
    <location>
        <begin position="284"/>
        <end position="302"/>
    </location>
</feature>
<organism evidence="3 4">
    <name type="scientific">Microbulbifer aggregans</name>
    <dbReference type="NCBI Taxonomy" id="1769779"/>
    <lineage>
        <taxon>Bacteria</taxon>
        <taxon>Pseudomonadati</taxon>
        <taxon>Pseudomonadota</taxon>
        <taxon>Gammaproteobacteria</taxon>
        <taxon>Cellvibrionales</taxon>
        <taxon>Microbulbiferaceae</taxon>
        <taxon>Microbulbifer</taxon>
    </lineage>
</organism>
<dbReference type="EMBL" id="CP014143">
    <property type="protein sequence ID" value="AOS95683.1"/>
    <property type="molecule type" value="Genomic_DNA"/>
</dbReference>
<dbReference type="GO" id="GO:0005509">
    <property type="term" value="F:calcium ion binding"/>
    <property type="evidence" value="ECO:0007669"/>
    <property type="project" value="InterPro"/>
</dbReference>
<feature type="signal peptide" evidence="2">
    <location>
        <begin position="1"/>
        <end position="19"/>
    </location>
</feature>
<sequence precursor="true">MKRTLINTITLSSSILLVACGGGGGGSGDGATQDNNPPTSSSPTVLIGSIIDSPIQNIQFKTSSNREGTTDNNGEFEFEENDTVVFSIGNIEFEAIDAKQGLTPLEIFGTGSLEDRRVINFTRFIQTLDDDGDISLAITITESATTAVETSGLVVSDFDMAPMDFAASDRVQSLLTELNLSELVGIENANTHFSNSLKSSDVIDTDNDGTPNKNDTDDDNDGIEDQHDEHPYDELASGDFDEDGIDNIDDTDDDNDGTDDSADNFPFDPSETKDSDGDLIGDNADTDDDNDGFNDDVDEFPFDPEKSGDVDSDGIDNISDDDDDGDGTLDINDKFPLDSSETADFDGDGIGDNADTDDDNDNILDSEDRINIAGHKASYIQEEKISLKARGFDPNFDLATDADGWHIQFYTYSEDEPGRALTEYSDGGTYNANFDAFSGYWNIEYWAPRKPGNYRTEIILYCAASPSECETNFSYDQISQNIYFSSLCKDDPCSYEPLPARGNYVTNTPSYSYDPEFVQRSNGQLLAIHSDIDQNKTFVSISDDGGLNWSEISSLPARIYNIGSMIETSGGSLVFIANCSGATGLCLYSSADALNWSQQDITAKIPTSKCSTASCYEDIETDSIQQIPGGGLAISYTHYLDEGDNPKYDIYVTYSDDLENWNTPVKVSSGLNWEYNSTLLASSSGSFYLSYLSYTDNSIVVGESSDLVNWEKKYILGQATQNGASSTIVEVSGKPTVFYETDKTLNYSHLTNSGSFSTPKFIIDGIPNGPRIKVLQSGNIGVMYEMDLNNQRDIFYEELDAVPVDN</sequence>
<dbReference type="GO" id="GO:0033953">
    <property type="term" value="F:alpha-agarase activity"/>
    <property type="evidence" value="ECO:0007669"/>
    <property type="project" value="UniProtKB-EC"/>
</dbReference>
<dbReference type="Proteomes" id="UP000095672">
    <property type="component" value="Chromosome"/>
</dbReference>
<dbReference type="PROSITE" id="PS51257">
    <property type="entry name" value="PROKAR_LIPOPROTEIN"/>
    <property type="match status" value="1"/>
</dbReference>
<feature type="chain" id="PRO_5008895334" evidence="2">
    <location>
        <begin position="20"/>
        <end position="806"/>
    </location>
</feature>
<gene>
    <name evidence="3" type="ORF">AUP74_00211</name>
</gene>
<evidence type="ECO:0000313" key="3">
    <source>
        <dbReference type="EMBL" id="AOS95683.1"/>
    </source>
</evidence>
<evidence type="ECO:0000256" key="2">
    <source>
        <dbReference type="SAM" id="SignalP"/>
    </source>
</evidence>
<dbReference type="KEGG" id="micc:AUP74_00211"/>
<dbReference type="PANTHER" id="PTHR10199">
    <property type="entry name" value="THROMBOSPONDIN"/>
    <property type="match status" value="1"/>
</dbReference>
<feature type="compositionally biased region" description="Basic and acidic residues" evidence="1">
    <location>
        <begin position="224"/>
        <end position="233"/>
    </location>
</feature>
<dbReference type="SUPFAM" id="SSF50939">
    <property type="entry name" value="Sialidases"/>
    <property type="match status" value="1"/>
</dbReference>
<reference evidence="4" key="1">
    <citation type="submission" date="2016-01" db="EMBL/GenBank/DDBJ databases">
        <title>Complete genome sequence of Microbulbifer sp. CCB-MM1, a halophile isolated from Matang Mangrove Forest, Perak.</title>
        <authorList>
            <person name="Moh T.H."/>
            <person name="Dinesh B."/>
            <person name="Lau N.-S."/>
            <person name="Go F."/>
            <person name="Alexander Chong S.-C."/>
        </authorList>
    </citation>
    <scope>NUCLEOTIDE SEQUENCE [LARGE SCALE GENOMIC DNA]</scope>
    <source>
        <strain evidence="4">CCB-MM1</strain>
    </source>
</reference>
<feature type="compositionally biased region" description="Acidic residues" evidence="1">
    <location>
        <begin position="239"/>
        <end position="262"/>
    </location>
</feature>
<dbReference type="STRING" id="1769779.AUP74_00211"/>
<dbReference type="CDD" id="cd15482">
    <property type="entry name" value="Sialidase_non-viral"/>
    <property type="match status" value="1"/>
</dbReference>
<feature type="compositionally biased region" description="Acidic residues" evidence="1">
    <location>
        <begin position="310"/>
        <end position="327"/>
    </location>
</feature>
<keyword evidence="2" id="KW-0732">Signal</keyword>
<dbReference type="SUPFAM" id="SSF103647">
    <property type="entry name" value="TSP type-3 repeat"/>
    <property type="match status" value="1"/>
</dbReference>
<dbReference type="Gene3D" id="4.10.1080.10">
    <property type="entry name" value="TSP type-3 repeat"/>
    <property type="match status" value="1"/>
</dbReference>
<dbReference type="InterPro" id="IPR036278">
    <property type="entry name" value="Sialidase_sf"/>
</dbReference>
<evidence type="ECO:0000256" key="1">
    <source>
        <dbReference type="SAM" id="MobiDB-lite"/>
    </source>
</evidence>
<evidence type="ECO:0000313" key="4">
    <source>
        <dbReference type="Proteomes" id="UP000095672"/>
    </source>
</evidence>
<dbReference type="InterPro" id="IPR028974">
    <property type="entry name" value="TSP_type-3_rpt"/>
</dbReference>
<keyword evidence="3" id="KW-0378">Hydrolase</keyword>
<keyword evidence="4" id="KW-1185">Reference proteome</keyword>
<dbReference type="AlphaFoldDB" id="A0A1C9W3F4"/>
<proteinExistence type="predicted"/>
<dbReference type="RefSeq" id="WP_069945931.1">
    <property type="nucleotide sequence ID" value="NZ_CP014143.1"/>
</dbReference>
<feature type="compositionally biased region" description="Acidic residues" evidence="1">
    <location>
        <begin position="341"/>
        <end position="361"/>
    </location>
</feature>
<protein>
    <submittedName>
        <fullName evidence="3">Alpha-agarase</fullName>
        <ecNumber evidence="3">3.2.1.158</ecNumber>
    </submittedName>
</protein>
<dbReference type="PANTHER" id="PTHR10199:SF119">
    <property type="entry name" value="RE20510P"/>
    <property type="match status" value="1"/>
</dbReference>
<dbReference type="Gene3D" id="2.120.10.10">
    <property type="match status" value="1"/>
</dbReference>
<keyword evidence="3" id="KW-0326">Glycosidase</keyword>
<dbReference type="OrthoDB" id="5592990at2"/>
<name>A0A1C9W3F4_9GAMM</name>